<accession>T1AP15</accession>
<keyword evidence="3" id="KW-0540">Nuclease</keyword>
<dbReference type="InterPro" id="IPR051268">
    <property type="entry name" value="Type-I_R_enzyme_R_subunit"/>
</dbReference>
<name>T1AP15_9ZZZZ</name>
<feature type="non-terminal residue" evidence="3">
    <location>
        <position position="46"/>
    </location>
</feature>
<reference evidence="3" key="1">
    <citation type="submission" date="2013-08" db="EMBL/GenBank/DDBJ databases">
        <authorList>
            <person name="Mendez C."/>
            <person name="Richter M."/>
            <person name="Ferrer M."/>
            <person name="Sanchez J."/>
        </authorList>
    </citation>
    <scope>NUCLEOTIDE SEQUENCE</scope>
</reference>
<sequence length="46" mass="5144">MIQCINEDSGNGYIWHTTGSGKTLTSFKASTLLKENDRIHKCVFVV</sequence>
<dbReference type="PANTHER" id="PTHR30195">
    <property type="entry name" value="TYPE I SITE-SPECIFIC DEOXYRIBONUCLEASE PROTEIN SUBUNIT M AND R"/>
    <property type="match status" value="1"/>
</dbReference>
<organism evidence="3">
    <name type="scientific">mine drainage metagenome</name>
    <dbReference type="NCBI Taxonomy" id="410659"/>
    <lineage>
        <taxon>unclassified sequences</taxon>
        <taxon>metagenomes</taxon>
        <taxon>ecological metagenomes</taxon>
    </lineage>
</organism>
<feature type="domain" description="SWI2/SNF2 ATPase" evidence="2">
    <location>
        <begin position="5"/>
        <end position="46"/>
    </location>
</feature>
<dbReference type="GO" id="GO:0009307">
    <property type="term" value="P:DNA restriction-modification system"/>
    <property type="evidence" value="ECO:0007669"/>
    <property type="project" value="UniProtKB-KW"/>
</dbReference>
<evidence type="ECO:0000259" key="2">
    <source>
        <dbReference type="Pfam" id="PF18766"/>
    </source>
</evidence>
<dbReference type="InterPro" id="IPR040980">
    <property type="entry name" value="SWI2_SNF2"/>
</dbReference>
<comment type="caution">
    <text evidence="3">The sequence shown here is derived from an EMBL/GenBank/DDBJ whole genome shotgun (WGS) entry which is preliminary data.</text>
</comment>
<reference evidence="3" key="2">
    <citation type="journal article" date="2014" name="ISME J.">
        <title>Microbial stratification in low pH oxic and suboxic macroscopic growths along an acid mine drainage.</title>
        <authorList>
            <person name="Mendez-Garcia C."/>
            <person name="Mesa V."/>
            <person name="Sprenger R.R."/>
            <person name="Richter M."/>
            <person name="Diez M.S."/>
            <person name="Solano J."/>
            <person name="Bargiela R."/>
            <person name="Golyshina O.V."/>
            <person name="Manteca A."/>
            <person name="Ramos J.L."/>
            <person name="Gallego J.R."/>
            <person name="Llorente I."/>
            <person name="Martins Dos Santos V.A."/>
            <person name="Jensen O.N."/>
            <person name="Pelaez A.I."/>
            <person name="Sanchez J."/>
            <person name="Ferrer M."/>
        </authorList>
    </citation>
    <scope>NUCLEOTIDE SEQUENCE</scope>
</reference>
<keyword evidence="3" id="KW-0378">Hydrolase</keyword>
<keyword evidence="1" id="KW-0680">Restriction system</keyword>
<evidence type="ECO:0000313" key="3">
    <source>
        <dbReference type="EMBL" id="EQD42454.1"/>
    </source>
</evidence>
<gene>
    <name evidence="3" type="ORF">B1A_15917</name>
</gene>
<dbReference type="EC" id="3.1.21.5" evidence="3"/>
<dbReference type="SUPFAM" id="SSF52540">
    <property type="entry name" value="P-loop containing nucleoside triphosphate hydrolases"/>
    <property type="match status" value="1"/>
</dbReference>
<dbReference type="EMBL" id="AUZX01011687">
    <property type="protein sequence ID" value="EQD42454.1"/>
    <property type="molecule type" value="Genomic_DNA"/>
</dbReference>
<dbReference type="Pfam" id="PF18766">
    <property type="entry name" value="SWI2_SNF2"/>
    <property type="match status" value="1"/>
</dbReference>
<dbReference type="GO" id="GO:0015668">
    <property type="term" value="F:type III site-specific deoxyribonuclease activity"/>
    <property type="evidence" value="ECO:0007669"/>
    <property type="project" value="UniProtKB-EC"/>
</dbReference>
<dbReference type="PANTHER" id="PTHR30195:SF16">
    <property type="entry name" value="TYPE I RESTRICTION ENZYME ENDONUCLEASE SUBUNIT"/>
    <property type="match status" value="1"/>
</dbReference>
<dbReference type="AlphaFoldDB" id="T1AP15"/>
<keyword evidence="3" id="KW-0255">Endonuclease</keyword>
<evidence type="ECO:0000256" key="1">
    <source>
        <dbReference type="ARBA" id="ARBA00022747"/>
    </source>
</evidence>
<dbReference type="Gene3D" id="3.40.50.300">
    <property type="entry name" value="P-loop containing nucleotide triphosphate hydrolases"/>
    <property type="match status" value="1"/>
</dbReference>
<protein>
    <submittedName>
        <fullName evidence="3">Restriction endonuclease, type I, R subunit/Type III, Res subunit</fullName>
        <ecNumber evidence="3">3.1.21.5</ecNumber>
    </submittedName>
</protein>
<proteinExistence type="predicted"/>
<dbReference type="InterPro" id="IPR027417">
    <property type="entry name" value="P-loop_NTPase"/>
</dbReference>